<keyword evidence="2" id="KW-1185">Reference proteome</keyword>
<reference evidence="1 2" key="1">
    <citation type="submission" date="2023-01" db="EMBL/GenBank/DDBJ databases">
        <title>Analysis of 21 Apiospora genomes using comparative genomics revels a genus with tremendous synthesis potential of carbohydrate active enzymes and secondary metabolites.</title>
        <authorList>
            <person name="Sorensen T."/>
        </authorList>
    </citation>
    <scope>NUCLEOTIDE SEQUENCE [LARGE SCALE GENOMIC DNA]</scope>
    <source>
        <strain evidence="1 2">CBS 33761</strain>
    </source>
</reference>
<evidence type="ECO:0000313" key="2">
    <source>
        <dbReference type="Proteomes" id="UP001444661"/>
    </source>
</evidence>
<dbReference type="EMBL" id="JAQQWK010000013">
    <property type="protein sequence ID" value="KAK8017398.1"/>
    <property type="molecule type" value="Genomic_DNA"/>
</dbReference>
<gene>
    <name evidence="1" type="ORF">PG993_013724</name>
</gene>
<protein>
    <submittedName>
        <fullName evidence="1">Uncharacterized protein</fullName>
    </submittedName>
</protein>
<proteinExistence type="predicted"/>
<sequence>MGNSPSYHTGRLIPQSGDTCYAPDPASHLTLALDRPAASGPPTATCSPNRGGAYSAYVTYTNASDGALVQRLGSTANPAVIPDAWAGLLPFEFDLPYAHIRPDSEVEMTLDWVSPKKSLQVGSRSHKFLYKAAGKPKRTTGALNATSGEDVVVMVGHKGKNAYLNCQL</sequence>
<organism evidence="1 2">
    <name type="scientific">Apiospora rasikravindrae</name>
    <dbReference type="NCBI Taxonomy" id="990691"/>
    <lineage>
        <taxon>Eukaryota</taxon>
        <taxon>Fungi</taxon>
        <taxon>Dikarya</taxon>
        <taxon>Ascomycota</taxon>
        <taxon>Pezizomycotina</taxon>
        <taxon>Sordariomycetes</taxon>
        <taxon>Xylariomycetidae</taxon>
        <taxon>Amphisphaeriales</taxon>
        <taxon>Apiosporaceae</taxon>
        <taxon>Apiospora</taxon>
    </lineage>
</organism>
<dbReference type="Proteomes" id="UP001444661">
    <property type="component" value="Unassembled WGS sequence"/>
</dbReference>
<name>A0ABR1RR01_9PEZI</name>
<evidence type="ECO:0000313" key="1">
    <source>
        <dbReference type="EMBL" id="KAK8017398.1"/>
    </source>
</evidence>
<accession>A0ABR1RR01</accession>
<comment type="caution">
    <text evidence="1">The sequence shown here is derived from an EMBL/GenBank/DDBJ whole genome shotgun (WGS) entry which is preliminary data.</text>
</comment>